<gene>
    <name evidence="1" type="ORF">EC580_000715</name>
</gene>
<keyword evidence="2" id="KW-1185">Reference proteome</keyword>
<sequence>MNLIVPFGSSILGAIIGGVFLLGGQQWNNRLTCQNNAKVVFTAFHREALCLDAVIHNQLLKGGVPTIDVVQIDVNTDIYHDAEKFLVACMDVTTIYFIYSKVADIDSKKKSIIYSSTGPDIGVSYEYLRSIQSSLIEILDVLKLYAYKKSMFFYPKHYTEINRIEQAIQNLKGTLSSFTDRIGSFRFILTHPRRAMKDLLPDPRL</sequence>
<protein>
    <submittedName>
        <fullName evidence="1">Uncharacterized protein</fullName>
    </submittedName>
</protein>
<dbReference type="EMBL" id="CP127527">
    <property type="protein sequence ID" value="XRI77228.1"/>
    <property type="molecule type" value="Genomic_DNA"/>
</dbReference>
<evidence type="ECO:0000313" key="2">
    <source>
        <dbReference type="Proteomes" id="UP000271650"/>
    </source>
</evidence>
<name>A0ACD5HPM0_9PROT</name>
<organism evidence="1 2">
    <name type="scientific">Acidithiobacillus sulfuriphilus</name>
    <dbReference type="NCBI Taxonomy" id="1867749"/>
    <lineage>
        <taxon>Bacteria</taxon>
        <taxon>Pseudomonadati</taxon>
        <taxon>Pseudomonadota</taxon>
        <taxon>Acidithiobacillia</taxon>
        <taxon>Acidithiobacillales</taxon>
        <taxon>Acidithiobacillaceae</taxon>
        <taxon>Acidithiobacillus</taxon>
    </lineage>
</organism>
<reference evidence="1 2" key="1">
    <citation type="journal article" date="2019" name="Int. J. Syst. Evol. Microbiol.">
        <title>Acidithiobacillus sulfuriphilus sp. nov.: an extremely acidophilic sulfur-oxidizing chemolithotroph isolated from a neutral pH environment.</title>
        <authorList>
            <person name="Falagan C."/>
            <person name="Moya-Beltran A."/>
            <person name="Castro M."/>
            <person name="Quatrini R."/>
            <person name="Johnson D.B."/>
        </authorList>
    </citation>
    <scope>NUCLEOTIDE SEQUENCE [LARGE SCALE GENOMIC DNA]</scope>
    <source>
        <strain evidence="1 2">CJ-2</strain>
    </source>
</reference>
<proteinExistence type="predicted"/>
<accession>A0ACD5HPM0</accession>
<evidence type="ECO:0000313" key="1">
    <source>
        <dbReference type="EMBL" id="XRI77228.1"/>
    </source>
</evidence>
<dbReference type="Proteomes" id="UP000271650">
    <property type="component" value="Chromosome"/>
</dbReference>